<comment type="caution">
    <text evidence="6">The sequence shown here is derived from an EMBL/GenBank/DDBJ whole genome shotgun (WGS) entry which is preliminary data.</text>
</comment>
<dbReference type="InterPro" id="IPR052037">
    <property type="entry name" value="LPS_export_LptA"/>
</dbReference>
<dbReference type="InterPro" id="IPR014340">
    <property type="entry name" value="LptA"/>
</dbReference>
<dbReference type="PANTHER" id="PTHR36504">
    <property type="entry name" value="LIPOPOLYSACCHARIDE EXPORT SYSTEM PROTEIN LPTA"/>
    <property type="match status" value="1"/>
</dbReference>
<dbReference type="Gene3D" id="2.60.450.10">
    <property type="entry name" value="Lipopolysaccharide (LPS) transport protein A like domain"/>
    <property type="match status" value="1"/>
</dbReference>
<feature type="signal peptide" evidence="4">
    <location>
        <begin position="1"/>
        <end position="27"/>
    </location>
</feature>
<keyword evidence="2 4" id="KW-0732">Signal</keyword>
<evidence type="ECO:0000313" key="7">
    <source>
        <dbReference type="Proteomes" id="UP001165395"/>
    </source>
</evidence>
<dbReference type="RefSeq" id="WP_227180469.1">
    <property type="nucleotide sequence ID" value="NZ_JAJBZT010000004.1"/>
</dbReference>
<keyword evidence="7" id="KW-1185">Reference proteome</keyword>
<dbReference type="Proteomes" id="UP001165395">
    <property type="component" value="Unassembled WGS sequence"/>
</dbReference>
<dbReference type="Pfam" id="PF03968">
    <property type="entry name" value="LptD_N"/>
    <property type="match status" value="1"/>
</dbReference>
<dbReference type="EMBL" id="JAJBZT010000004">
    <property type="protein sequence ID" value="MCB6183691.1"/>
    <property type="molecule type" value="Genomic_DNA"/>
</dbReference>
<dbReference type="NCBIfam" id="TIGR03002">
    <property type="entry name" value="outer_YhbN_LptA"/>
    <property type="match status" value="1"/>
</dbReference>
<protein>
    <recommendedName>
        <fullName evidence="4">Lipopolysaccharide export system protein LptA</fullName>
    </recommendedName>
</protein>
<comment type="subcellular location">
    <subcellularLocation>
        <location evidence="4">Periplasm</location>
    </subcellularLocation>
</comment>
<proteinExistence type="inferred from homology"/>
<comment type="subunit">
    <text evidence="4">Component of the lipopolysaccharide transport and assembly complex.</text>
</comment>
<evidence type="ECO:0000313" key="6">
    <source>
        <dbReference type="EMBL" id="MCB6183691.1"/>
    </source>
</evidence>
<dbReference type="HAMAP" id="MF_01914">
    <property type="entry name" value="LPS_assembly_LptA"/>
    <property type="match status" value="1"/>
</dbReference>
<gene>
    <name evidence="4 6" type="primary">lptA</name>
    <name evidence="6" type="ORF">LIN78_09025</name>
</gene>
<comment type="function">
    <text evidence="4">Involved in the assembly of lipopolysaccharide (LPS). Required for the translocation of LPS from the inner membrane to the outer membrane.</text>
</comment>
<dbReference type="PROSITE" id="PS51257">
    <property type="entry name" value="PROKAR_LIPOPROTEIN"/>
    <property type="match status" value="1"/>
</dbReference>
<sequence precursor="true">MKQSSVLAVLRPLSVLAVLIMSCNAYAEQADRDKPINIEADQGMSDMANSTSRYEGNVIITQGTLRLRADRIDVQSDKAGKMLAQAYGKPVTFRQKQDQVDEYIEAQASRIDYDSGKNQLKLTGDARVKRGGDELRGAVIFYDAVSQQYSVQGSPATGGKSGGRVHAVIQPKTATTNDAAKPSTTP</sequence>
<keyword evidence="1 4" id="KW-0813">Transport</keyword>
<evidence type="ECO:0000259" key="5">
    <source>
        <dbReference type="Pfam" id="PF03968"/>
    </source>
</evidence>
<evidence type="ECO:0000256" key="4">
    <source>
        <dbReference type="HAMAP-Rule" id="MF_01914"/>
    </source>
</evidence>
<dbReference type="InterPro" id="IPR005653">
    <property type="entry name" value="OstA-like_N"/>
</dbReference>
<reference evidence="6" key="1">
    <citation type="submission" date="2021-10" db="EMBL/GenBank/DDBJ databases">
        <title>The complete genome sequence of Leeia sp. TBRC 13508.</title>
        <authorList>
            <person name="Charoenyingcharoen P."/>
            <person name="Yukphan P."/>
        </authorList>
    </citation>
    <scope>NUCLEOTIDE SEQUENCE</scope>
    <source>
        <strain evidence="6">TBRC 13508</strain>
    </source>
</reference>
<feature type="domain" description="Organic solvent tolerance-like N-terminal" evidence="5">
    <location>
        <begin position="37"/>
        <end position="147"/>
    </location>
</feature>
<keyword evidence="3 4" id="KW-0574">Periplasm</keyword>
<evidence type="ECO:0000256" key="2">
    <source>
        <dbReference type="ARBA" id="ARBA00022729"/>
    </source>
</evidence>
<evidence type="ECO:0000256" key="1">
    <source>
        <dbReference type="ARBA" id="ARBA00022448"/>
    </source>
</evidence>
<accession>A0ABS8D656</accession>
<feature type="chain" id="PRO_5044942087" description="Lipopolysaccharide export system protein LptA" evidence="4">
    <location>
        <begin position="28"/>
        <end position="186"/>
    </location>
</feature>
<name>A0ABS8D656_9NEIS</name>
<comment type="similarity">
    <text evidence="4">Belongs to the LptA family.</text>
</comment>
<dbReference type="PANTHER" id="PTHR36504:SF1">
    <property type="entry name" value="LIPOPOLYSACCHARIDE EXPORT SYSTEM PROTEIN LPTA"/>
    <property type="match status" value="1"/>
</dbReference>
<organism evidence="6 7">
    <name type="scientific">Leeia speluncae</name>
    <dbReference type="NCBI Taxonomy" id="2884804"/>
    <lineage>
        <taxon>Bacteria</taxon>
        <taxon>Pseudomonadati</taxon>
        <taxon>Pseudomonadota</taxon>
        <taxon>Betaproteobacteria</taxon>
        <taxon>Neisseriales</taxon>
        <taxon>Leeiaceae</taxon>
        <taxon>Leeia</taxon>
    </lineage>
</organism>
<evidence type="ECO:0000256" key="3">
    <source>
        <dbReference type="ARBA" id="ARBA00022764"/>
    </source>
</evidence>